<reference evidence="10" key="2">
    <citation type="submission" date="2012-03" db="EMBL/GenBank/DDBJ databases">
        <title>Complete genome sequence of Borrelia crocidurae.</title>
        <authorList>
            <person name="Elbir H."/>
            <person name="Gimenez G."/>
            <person name="Robert C."/>
            <person name="Raoult D."/>
            <person name="Drancourt M."/>
        </authorList>
    </citation>
    <scope>NUCLEOTIDE SEQUENCE [LARGE SCALE GENOMIC DNA]</scope>
    <source>
        <strain evidence="10">Achema</strain>
        <plasmid evidence="10">unnamed7</plasmid>
    </source>
</reference>
<dbReference type="PATRIC" id="fig|1155096.3.peg.942"/>
<comment type="subcellular location">
    <subcellularLocation>
        <location evidence="2 8">Cell outer membrane</location>
        <topology evidence="2 8">Lipid-anchor</topology>
    </subcellularLocation>
</comment>
<dbReference type="AlphaFoldDB" id="I0FDZ5"/>
<evidence type="ECO:0000256" key="1">
    <source>
        <dbReference type="ARBA" id="ARBA00003932"/>
    </source>
</evidence>
<dbReference type="GO" id="GO:0009279">
    <property type="term" value="C:cell outer membrane"/>
    <property type="evidence" value="ECO:0007669"/>
    <property type="project" value="UniProtKB-SubCell"/>
</dbReference>
<keyword evidence="4 8" id="KW-0472">Membrane</keyword>
<evidence type="ECO:0000256" key="3">
    <source>
        <dbReference type="ARBA" id="ARBA00022729"/>
    </source>
</evidence>
<reference evidence="9 10" key="1">
    <citation type="journal article" date="2012" name="J. Bacteriol.">
        <title>Complete Genome Sequence of Borrelia crocidurae.</title>
        <authorList>
            <person name="Elbir H."/>
            <person name="Gimenez G."/>
            <person name="Robert C."/>
            <person name="Bergstrom S."/>
            <person name="Cutler S."/>
            <person name="Raoult D."/>
            <person name="Drancourt M."/>
        </authorList>
    </citation>
    <scope>NUCLEOTIDE SEQUENCE [LARGE SCALE GENOMIC DNA]</scope>
    <source>
        <strain evidence="9 10">Achema</strain>
        <plasmid evidence="10">unnamed7</plasmid>
    </source>
</reference>
<evidence type="ECO:0000313" key="9">
    <source>
        <dbReference type="EMBL" id="AFI31701.1"/>
    </source>
</evidence>
<keyword evidence="5 8" id="KW-0564">Palmitate</keyword>
<dbReference type="HOGENOM" id="CLU_054711_5_1_12"/>
<evidence type="ECO:0000313" key="10">
    <source>
        <dbReference type="Proteomes" id="UP000005212"/>
    </source>
</evidence>
<keyword evidence="9" id="KW-0614">Plasmid</keyword>
<dbReference type="Proteomes" id="UP000005212">
    <property type="component" value="Plasmid unnamed7"/>
</dbReference>
<keyword evidence="3" id="KW-0732">Signal</keyword>
<evidence type="ECO:0000256" key="4">
    <source>
        <dbReference type="ARBA" id="ARBA00023136"/>
    </source>
</evidence>
<keyword evidence="7 8" id="KW-0449">Lipoprotein</keyword>
<comment type="function">
    <text evidence="1 8">The Vlp and Vsp proteins are antigenically distinct proteins, only one vlp or vsp gene is transcriptionally active at any one time. Switching between these genes is a mechanism of host immune response evasion.</text>
</comment>
<dbReference type="SUPFAM" id="SSF74748">
    <property type="entry name" value="Variable surface antigen VlsE"/>
    <property type="match status" value="1"/>
</dbReference>
<accession>I0FDZ5</accession>
<geneLocation type="plasmid" evidence="10">
    <name>unnamed7</name>
</geneLocation>
<evidence type="ECO:0000256" key="5">
    <source>
        <dbReference type="ARBA" id="ARBA00023139"/>
    </source>
</evidence>
<evidence type="ECO:0000256" key="2">
    <source>
        <dbReference type="ARBA" id="ARBA00004459"/>
    </source>
</evidence>
<sequence>MKLKKELGEREIERENRMEKIGAKMRKKGIILMMVMMMGCNSGGVKDSEKVFLSEMVNLGKGFLDVFVSFGDMITGTLGIKADTKKSDIGKYFSDIEKTMISVKEKLQEEVSKNGKYEKVRTVVEQFINGTLDKIASGAKEAASGANGDVIGNSKKG</sequence>
<dbReference type="InterPro" id="IPR000680">
    <property type="entry name" value="Borrelia_lipo"/>
</dbReference>
<evidence type="ECO:0000256" key="8">
    <source>
        <dbReference type="RuleBase" id="RU363105"/>
    </source>
</evidence>
<keyword evidence="6 8" id="KW-0998">Cell outer membrane</keyword>
<organism evidence="9 10">
    <name type="scientific">Borrelia crocidurae (strain Achema)</name>
    <dbReference type="NCBI Taxonomy" id="1155096"/>
    <lineage>
        <taxon>Bacteria</taxon>
        <taxon>Pseudomonadati</taxon>
        <taxon>Spirochaetota</taxon>
        <taxon>Spirochaetia</taxon>
        <taxon>Spirochaetales</taxon>
        <taxon>Borreliaceae</taxon>
        <taxon>Borrelia</taxon>
    </lineage>
</organism>
<protein>
    <recommendedName>
        <fullName evidence="8">Variable large protein</fullName>
    </recommendedName>
</protein>
<dbReference type="KEGG" id="bcw:Q7M_1558"/>
<gene>
    <name evidence="9" type="ordered locus">Q7M_1558</name>
</gene>
<evidence type="ECO:0000256" key="6">
    <source>
        <dbReference type="ARBA" id="ARBA00023237"/>
    </source>
</evidence>
<evidence type="ECO:0000256" key="7">
    <source>
        <dbReference type="ARBA" id="ARBA00023288"/>
    </source>
</evidence>
<dbReference type="EMBL" id="CP003433">
    <property type="protein sequence ID" value="AFI31701.1"/>
    <property type="molecule type" value="Genomic_DNA"/>
</dbReference>
<dbReference type="Pfam" id="PF00921">
    <property type="entry name" value="Lipoprotein_2"/>
    <property type="match status" value="1"/>
</dbReference>
<proteinExistence type="predicted"/>
<name>I0FDZ5_BORCA</name>